<dbReference type="InterPro" id="IPR013083">
    <property type="entry name" value="Znf_RING/FYVE/PHD"/>
</dbReference>
<evidence type="ECO:0000259" key="17">
    <source>
        <dbReference type="PROSITE" id="PS50089"/>
    </source>
</evidence>
<dbReference type="CDD" id="cd19799">
    <property type="entry name" value="Bbox2_MYCBP2"/>
    <property type="match status" value="1"/>
</dbReference>
<dbReference type="RefSeq" id="XP_028043250.1">
    <property type="nucleotide sequence ID" value="XM_028187449.1"/>
</dbReference>
<dbReference type="Pfam" id="PF13540">
    <property type="entry name" value="RCC1_2"/>
    <property type="match status" value="2"/>
</dbReference>
<dbReference type="PROSITE" id="PS50194">
    <property type="entry name" value="FILAMIN_REPEAT"/>
    <property type="match status" value="1"/>
</dbReference>
<feature type="compositionally biased region" description="Pro residues" evidence="16">
    <location>
        <begin position="2743"/>
        <end position="2758"/>
    </location>
</feature>
<evidence type="ECO:0000256" key="1">
    <source>
        <dbReference type="ARBA" id="ARBA00000333"/>
    </source>
</evidence>
<evidence type="ECO:0000256" key="5">
    <source>
        <dbReference type="ARBA" id="ARBA00012249"/>
    </source>
</evidence>
<dbReference type="GO" id="GO:0005634">
    <property type="term" value="C:nucleus"/>
    <property type="evidence" value="ECO:0007669"/>
    <property type="project" value="TreeGrafter"/>
</dbReference>
<evidence type="ECO:0000256" key="4">
    <source>
        <dbReference type="ARBA" id="ARBA00005415"/>
    </source>
</evidence>
<organism evidence="19 20">
    <name type="scientific">Bombyx mandarina</name>
    <name type="common">Wild silk moth</name>
    <name type="synonym">Wild silkworm</name>
    <dbReference type="NCBI Taxonomy" id="7092"/>
    <lineage>
        <taxon>Eukaryota</taxon>
        <taxon>Metazoa</taxon>
        <taxon>Ecdysozoa</taxon>
        <taxon>Arthropoda</taxon>
        <taxon>Hexapoda</taxon>
        <taxon>Insecta</taxon>
        <taxon>Pterygota</taxon>
        <taxon>Neoptera</taxon>
        <taxon>Endopterygota</taxon>
        <taxon>Lepidoptera</taxon>
        <taxon>Glossata</taxon>
        <taxon>Ditrysia</taxon>
        <taxon>Bombycoidea</taxon>
        <taxon>Bombycidae</taxon>
        <taxon>Bombycinae</taxon>
        <taxon>Bombyx</taxon>
    </lineage>
</organism>
<feature type="compositionally biased region" description="Basic and acidic residues" evidence="16">
    <location>
        <begin position="2658"/>
        <end position="2667"/>
    </location>
</feature>
<evidence type="ECO:0000256" key="16">
    <source>
        <dbReference type="SAM" id="MobiDB-lite"/>
    </source>
</evidence>
<comment type="similarity">
    <text evidence="4">Belongs to the RING-Cys relay (RCR) family.</text>
</comment>
<accession>A0A6J2KM80</accession>
<dbReference type="PROSITE" id="PS51284">
    <property type="entry name" value="DOC"/>
    <property type="match status" value="1"/>
</dbReference>
<dbReference type="InterPro" id="IPR008979">
    <property type="entry name" value="Galactose-bd-like_sf"/>
</dbReference>
<evidence type="ECO:0000256" key="15">
    <source>
        <dbReference type="PROSITE-ProRule" id="PRU00235"/>
    </source>
</evidence>
<reference evidence="20" key="1">
    <citation type="submission" date="2025-08" db="UniProtKB">
        <authorList>
            <consortium name="RefSeq"/>
        </authorList>
    </citation>
    <scope>IDENTIFICATION</scope>
    <source>
        <tissue evidence="20">Silk gland</tissue>
    </source>
</reference>
<dbReference type="InterPro" id="IPR000408">
    <property type="entry name" value="Reg_chr_condens"/>
</dbReference>
<sequence>MALRVPTPELSCIDPENYRQYFRALCWSGTRKNDKKTHKKIGKKDKFHRLKAGGTLTICYAPALLGNPSQFAVYATVRRSILARWRNLQSNSSEASDDSDNEEGVSPVPINKLPKITGVGLRTVFSLISQAKITNPHFCEQALKALLDVLQGHSPEELSQEPTDMIFNIHSMLVEVSSGVSPSGRSEHPSKLTALSSSCLIALSVARGEAELILNAAASLAMCAPLYLDQYLKTPANLTTLQRSVQSVILGSPSRNQWLQYGVPSLSLINSFPVDLPVSLTSGSGDLVVRSLVSDGCYLYVFTSKGLLKIGSGYGSSIKQHVYSYKPDFFAGERHGWLGYCRTKLFVRIGRKKTDIYEIDRDTLEVRQTIKLDPGLPAPIESKSAVFSDGNQIGLILLTKFDTLTIRMYSVDTASRQEGTNILTSQKEFNVHLLRRRTLVMGRAPFEDILPRRPLDMDVPVATQLDDNDDDPLLSICGGQEFGLLATVSGKVYYCGKGSSLGYKAASANTKKWTLMKETTVTKNEAPNAKKAKIAQVAVGHEGVHAILVLDNGTALFTGVARRGEDGDAIRHRRTPKPTRPKKIFKAEGHHIVYAACNYGSTALVTRQGLLLMFGKDTLHCDSSGLVLGLRHERVIQVALGKAHAVVLTSFGLVYTLGINNKGQCGREFGYTKEKPSHSRHHDENKDEARICQTPHSWTTDYCRVCVLCCECTGFSNACHCSHLPNRVPGEKCGCGEGDSGCSVCGICRRCADAFAAAGRAECTERVSDADDDADAETSTAAEAKNDPEPSRYTQYEGHSSGLDDRDTSFKVSCLPPARVAVPGGHRVAAVACGLHHTVLLTEHGEVLTFGSNQFGQLGAGDISTHHRIIRVKVPKASAIAAGSNHTAVLTRDGELFTFGSYQKGSLGRPCDDDAPRSERGLIWYATPGRVPRLGPRYSCKAVWISASGDQTFVQISQALIKTDTLFSSTITSNNNCILILPNRPEHTFKCLTINKNDGTCNAWTGSEQVDFVNTLACLDPLYDVLWCYHPQVQVIRCYNILAFDAHKIQRCCNNDPDGYDDDNDFDYPSCGNMRRLEDFKNLESFEVTCSNEEKPTDIVALVNMSVLSQELAIPCAPKCSITRMHAVLHLLACLDSLNYAHDNKLQFDVRLSQVECKRDNASAPEASMKEDFLTVNRFESHGGGWGYSGHSVEAIRFMCDTDILLGGYGLFGGRGDYTAKIKLYDIGLDGGDQEADGELLAESDEIVFECAPRDRFPVLFETPVPIVANRWYLAWACMNGPSSDCGSSGQAMVINDEVGFHFKSSKKSNNGTDVNAGQIPCLLYNIATPDHNLPMRITDPGEPIIPLSKNISRKVTVPCFRSLISLLTWGWASLKEFILDTNGQIPITYQKLLLMKQQKRLVYVVRSCLRLVKFYINEIYPQNNRKRNSHEYMSYFESIGEVRNLIQMIMADCTPTCSRIPRRVGRIRSSRVCYVQFALELMHSVFNEAHDTVTACFHAFFPTPTLKWNHMCSLLFYVKEGTVPPAQIRELTATCAAMCVSRSLRDVLQYIVPVTQNYLITHENKRPDSKVVVKEMPLKSATVPRSSYAQKPPPIPPRTGNMESPKFQETTETKQNFSDWHLLDVITKLLDIVLLPIKRQMMTRPCNQPHDHGEIKQHERLAEFCCKLTVRIVAELTHSTANIRDDVDSSSVKHLVTPSRFMRVNQSRAWNTGNGSPDAICFTVDRSGVMLVGVCVYGGPGNYEYSIELLNDVRQSRSSPEEMNPAHCWVSVEVAHGAFSGAECQHDMVQLKFDRPILLKEEIRYAIRLCNHGGRTANGDCGLPSVKGPDGTTFRFASCSLSFNGTTLARGQIPCLVYYSRSSTTSLCSSESTDSLVTALRTITLRVASLVMERGSELFCTLRNELTAEDLKRNASVLQQSPAINTLIPYTLASLDGLDDPKSVIKILEMIRKLLPHVGAMNLLVPSVEETNINTTAAQYYSWVESEHPYKQATVTNMRVLFPTTVSWIVLEMDPRSITAQPEDTLTVFAVAGAPKHKCHCTEEPRTDIPFKKRLVHLGPEGDFDDYVEAVDTDAPCMQYNCTYVSVTPKLSNVATEWPQRSLLVPGNEVIFSLETASDYLTEYNKANNEENRFGFRCLAVGYEDSNLTSQKQGLVALEMDLMFTGAACASKLLAPDLEIPPMSFATLLEVQLQAMIGGNPTGGEDETPQDACETLFLSRGLDLTSLPTVHQIFDDQSLQQCISTERQFLSDFVGGDENTAGGRLARWLAPTSRVEPNNCELKAPAVPARPATRVILPVLVRDQYGDYVASPALKVEVVVQRLEGSGARASRASGPGNDEGLPDIPYQPTVRDNMCFQAISMMKAYQNFSFEEIRFTAGAWGRSMSNAVAFGGTGRSPAERLTVRQQLDGTFYASWTPRSPGTYVFKCTLDDLPVPNELTIDVVESTYVGPAERGAQPLVAGQSSPSSRVRSFTAENSAGLRVRASPSLQSEELGRIPPGENIMFVEEVVNKDGTWVRLSLDCANLYAEESSGVAWCLQHNRHLDRILLEPVEPSSPIPEEEEGGWRGAGEMRDETLSWSQDEDCEGAAADGPSGIDHRLPLTELNDDSDSGSSAIAQAMELCKRNQSREDLCSSPSSAIQRRSNGNNDDWWPPSKRSSDNFRDVDTILETDIEPDGDDSEQDKRCGSRMAQAGTQTSPESVDDMLVPVHLFATGPKDGRVSPMPVPRERTPARSRPYRRASPPPPPPSRSVPAPPPPKKHALSPAQAETLRCIFAALLWHEGIVHDAIACAAFLKFHPQLPKQGTRVVTRSSHDFSLARNQRHSVEVSNAGQYLNINPSTLETLTRSGIEASESRARKADVDVQMNEDYMQPQCSTSTDPVPPPAVVNVLPPALRALVALWDALYDADQLSATTEKNKRGVPQDKTESEELRPLLLRIKRDLARRQTTKTPYVVQCELCGGSNVPPPLAAHMRHAHPGCRAVTLHGYDRAGTYREAEPQAATADTPVTACGQLAQAYELWYIYCERCREKTLKAKSKSAMNMSTERLDMIPGIDHNVMKENALFLLDLAPLTDSEPLSVSPWSENLSRSPPTSPGSVWQPAPPFQCLQALGAEPKENDNNDAAKYHSLGRPQPPAIAPTVSNFAAPEASLGFQPRVHRSVSMGQAGGDLAAAARPLLTRKLRSDSHDTATGSGLSLLSQPSKALKGLLSCGDWSATDCPLSAFEAPRIDSNIIMKRPVLSFVLAKRDLAAHREKMDAAVRINIVRQYAFEALNWLLRSATQPICAHDVMWWFCTALEKFARIVPPPHIVEDNKENAVAEPIRTVPPTASTSAICPGGRAARGARAAFHSFLGSVSTLAPSLPHASAASLQAIRCWALHYSSHDRAFLHRSQVFSVISKILSRSEEGVHDDGPHCAIHDSFHSYLKENHVWSSSDVTGWCDITVSSRQGMAGALTDGSTETFWESGDEDRNKAKWIQISYPGGSHDDRPHIVCVHIDNTRDTVNKTLLMTFLYSSGSTELIHMQDIEVDPKVATWLCYTLPRVSTTSLRVRCELRGPEAAVRIRQVRVLSAPTLLHSAAVTAPQVLHGLCETDTLRVFRLLTSQVFGKLLEWEQSSDAGAEAAVAIDDGVANDDSDLREHVVGILFAGHKLTSLQRQVMSHIVSAIGCETARVRDDWETTLLCVEPTDSEWEESPAAKHMGSQQDNYCFEMLSLLLALSGSAVGRVHLAQRTELLSDLLSLLHTGSERVQRQVISLLRRLVIELPPQKMLAAVNYGSDPISRVTLLDHLVCYLGKAITVQMKVKGSSGAAPATVMMGGSMVSLSASNWFMRGETTKKHAHLVAKLLSDMAEDKLAGSWGLETRTQLANYVCAISQVSEKERQPALCIASPTIWMALASLCVCEQSHLDLVNSSGDGRGARGRDSSSETRPLCANHDDGATAAVIDCRNCGPLCAECDRFLHLNRTARTHHRQICKEEESAIRIDIHEGCGRAKLFWLLLLVDRRTLKALAEFRGMEGGVCEAGPSSEGPAVASGPVAPSGTCRFCGARESTGILTIGNICADQQCQDHGREACNVILACGHLCGGVRGEQTCLPCLHGCAGVSAGEAAPLRQDADDMCMICFTDPLQAAPAIQLTCGHVFHLHCCRKVLVNKWNGPRISFSFSQCPICKEDINHWTLEELLTPIRQLRDEVKRKALMRLEYEGLSAPGGTKGRNVSDPASYAMDRYAYYVCHKCGKAYFGGLARCEAESNGWWEPAELVCGACSDVTGARTCPKHGADFLEYKCRYCCSVAVFFCFGTSHFCNACHDDFQRVTHIPRHLLPQCPAGPKGEQLPGTSDECPLHVQHPATGEEFALGCGVCRHAQGF</sequence>
<keyword evidence="19" id="KW-1185">Reference proteome</keyword>
<protein>
    <recommendedName>
        <fullName evidence="5">RCR-type E3 ubiquitin transferase</fullName>
        <ecNumber evidence="5">2.3.2.33</ecNumber>
    </recommendedName>
</protein>
<dbReference type="GO" id="GO:0061630">
    <property type="term" value="F:ubiquitin protein ligase activity"/>
    <property type="evidence" value="ECO:0007669"/>
    <property type="project" value="UniProtKB-EC"/>
</dbReference>
<dbReference type="Gene3D" id="3.30.40.10">
    <property type="entry name" value="Zinc/RING finger domain, C3HC4 (zinc finger)"/>
    <property type="match status" value="1"/>
</dbReference>
<keyword evidence="7" id="KW-0479">Metal-binding</keyword>
<dbReference type="InterPro" id="IPR004939">
    <property type="entry name" value="APC_su10/DOC_dom"/>
</dbReference>
<dbReference type="KEGG" id="bman:114252803"/>
<dbReference type="InterPro" id="IPR017868">
    <property type="entry name" value="Filamin/ABP280_repeat-like"/>
</dbReference>
<dbReference type="GO" id="GO:0005886">
    <property type="term" value="C:plasma membrane"/>
    <property type="evidence" value="ECO:0007669"/>
    <property type="project" value="TreeGrafter"/>
</dbReference>
<dbReference type="Proteomes" id="UP000504629">
    <property type="component" value="Unplaced"/>
</dbReference>
<dbReference type="SMART" id="SM00184">
    <property type="entry name" value="RING"/>
    <property type="match status" value="1"/>
</dbReference>
<dbReference type="Pfam" id="PF08005">
    <property type="entry name" value="PHR"/>
    <property type="match status" value="2"/>
</dbReference>
<dbReference type="GO" id="GO:0016567">
    <property type="term" value="P:protein ubiquitination"/>
    <property type="evidence" value="ECO:0007669"/>
    <property type="project" value="UniProtKB-UniPathway"/>
</dbReference>
<feature type="region of interest" description="Disordered" evidence="16">
    <location>
        <begin position="2627"/>
        <end position="2765"/>
    </location>
</feature>
<dbReference type="SUPFAM" id="SSF50985">
    <property type="entry name" value="RCC1/BLIP-II"/>
    <property type="match status" value="1"/>
</dbReference>
<feature type="domain" description="DOC" evidence="18">
    <location>
        <begin position="3413"/>
        <end position="3596"/>
    </location>
</feature>
<dbReference type="GO" id="GO:0008582">
    <property type="term" value="P:regulation of synaptic assembly at neuromuscular junction"/>
    <property type="evidence" value="ECO:0007669"/>
    <property type="project" value="TreeGrafter"/>
</dbReference>
<evidence type="ECO:0000256" key="11">
    <source>
        <dbReference type="ARBA" id="ARBA00022833"/>
    </source>
</evidence>
<dbReference type="GO" id="GO:0008270">
    <property type="term" value="F:zinc ion binding"/>
    <property type="evidence" value="ECO:0007669"/>
    <property type="project" value="UniProtKB-KW"/>
</dbReference>
<dbReference type="FunFam" id="3.30.40.10:FF:000078">
    <property type="entry name" value="E3 ubiquitin-protein ligase MYCBP2 isoform X1"/>
    <property type="match status" value="1"/>
</dbReference>
<feature type="compositionally biased region" description="Acidic residues" evidence="16">
    <location>
        <begin position="2668"/>
        <end position="2682"/>
    </location>
</feature>
<feature type="region of interest" description="Disordered" evidence="16">
    <location>
        <begin position="2554"/>
        <end position="2613"/>
    </location>
</feature>
<evidence type="ECO:0000256" key="13">
    <source>
        <dbReference type="PROSITE-ProRule" id="PRU00087"/>
    </source>
</evidence>
<evidence type="ECO:0000256" key="2">
    <source>
        <dbReference type="ARBA" id="ARBA00004489"/>
    </source>
</evidence>
<feature type="domain" description="RING-type" evidence="17">
    <location>
        <begin position="4119"/>
        <end position="4170"/>
    </location>
</feature>
<feature type="compositionally biased region" description="Polar residues" evidence="16">
    <location>
        <begin position="3079"/>
        <end position="3098"/>
    </location>
</feature>
<dbReference type="PRINTS" id="PR00633">
    <property type="entry name" value="RCCNDNSATION"/>
</dbReference>
<proteinExistence type="inferred from homology"/>
<feature type="repeat" description="RCC1" evidence="15">
    <location>
        <begin position="894"/>
        <end position="958"/>
    </location>
</feature>
<comment type="catalytic activity">
    <reaction evidence="1">
        <text>[E2 ubiquitin-conjugating enzyme]-S-ubiquitinyl-L-cysteine + [acceptor protein]-L-threonine = [E2 ubiquitin-conjugating enzyme]-L-cysteine + [acceptor protein]-3-O-ubiquitinyl-L-threonine.</text>
        <dbReference type="EC" id="2.3.2.33"/>
    </reaction>
</comment>
<dbReference type="PANTHER" id="PTHR45943">
    <property type="entry name" value="E3 UBIQUITIN-PROTEIN LIGASE MYCBP2"/>
    <property type="match status" value="1"/>
</dbReference>
<feature type="region of interest" description="Disordered" evidence="16">
    <location>
        <begin position="1584"/>
        <end position="1604"/>
    </location>
</feature>
<feature type="repeat" description="Filamin" evidence="13">
    <location>
        <begin position="2324"/>
        <end position="2445"/>
    </location>
</feature>
<dbReference type="OrthoDB" id="6050183at2759"/>
<dbReference type="SUPFAM" id="SSF57850">
    <property type="entry name" value="RING/U-box"/>
    <property type="match status" value="1"/>
</dbReference>
<evidence type="ECO:0000256" key="10">
    <source>
        <dbReference type="ARBA" id="ARBA00022786"/>
    </source>
</evidence>
<dbReference type="UniPathway" id="UPA00143"/>
<dbReference type="InterPro" id="IPR009091">
    <property type="entry name" value="RCC1/BLIP-II"/>
</dbReference>
<dbReference type="Gene3D" id="2.60.120.260">
    <property type="entry name" value="Galactose-binding domain-like"/>
    <property type="match status" value="1"/>
</dbReference>
<evidence type="ECO:0000256" key="6">
    <source>
        <dbReference type="ARBA" id="ARBA00022679"/>
    </source>
</evidence>
<dbReference type="SUPFAM" id="SSF49785">
    <property type="entry name" value="Galactose-binding domain-like"/>
    <property type="match status" value="1"/>
</dbReference>
<dbReference type="InterPro" id="IPR038648">
    <property type="entry name" value="PHR_sf"/>
</dbReference>
<dbReference type="CTD" id="32429"/>
<dbReference type="Gene3D" id="2.130.10.30">
    <property type="entry name" value="Regulator of chromosome condensation 1/beta-lactamase-inhibitor protein II"/>
    <property type="match status" value="2"/>
</dbReference>
<dbReference type="GO" id="GO:0030424">
    <property type="term" value="C:axon"/>
    <property type="evidence" value="ECO:0007669"/>
    <property type="project" value="UniProtKB-SubCell"/>
</dbReference>
<name>A0A6J2KM80_BOMMA</name>
<keyword evidence="10" id="KW-0833">Ubl conjugation pathway</keyword>
<dbReference type="PROSITE" id="PS50089">
    <property type="entry name" value="ZF_RING_2"/>
    <property type="match status" value="1"/>
</dbReference>
<evidence type="ECO:0000259" key="18">
    <source>
        <dbReference type="PROSITE" id="PS51284"/>
    </source>
</evidence>
<feature type="region of interest" description="Disordered" evidence="16">
    <location>
        <begin position="3079"/>
        <end position="3101"/>
    </location>
</feature>
<keyword evidence="6" id="KW-0808">Transferase</keyword>
<evidence type="ECO:0000256" key="14">
    <source>
        <dbReference type="PROSITE-ProRule" id="PRU00175"/>
    </source>
</evidence>
<dbReference type="PROSITE" id="PS50012">
    <property type="entry name" value="RCC1_3"/>
    <property type="match status" value="2"/>
</dbReference>
<gene>
    <name evidence="20" type="primary">LOC114252803</name>
</gene>
<dbReference type="GO" id="GO:0099174">
    <property type="term" value="P:regulation of presynapse organization"/>
    <property type="evidence" value="ECO:0007669"/>
    <property type="project" value="UniProtKB-ARBA"/>
</dbReference>
<dbReference type="PROSITE" id="PS00626">
    <property type="entry name" value="RCC1_2"/>
    <property type="match status" value="2"/>
</dbReference>
<keyword evidence="9 14" id="KW-0863">Zinc-finger</keyword>
<comment type="pathway">
    <text evidence="3">Protein modification; protein ubiquitination.</text>
</comment>
<dbReference type="EC" id="2.3.2.33" evidence="5"/>
<feature type="compositionally biased region" description="Polar residues" evidence="16">
    <location>
        <begin position="2635"/>
        <end position="2649"/>
    </location>
</feature>
<keyword evidence="8" id="KW-0677">Repeat</keyword>
<comment type="subcellular location">
    <subcellularLocation>
        <location evidence="2">Cell projection</location>
        <location evidence="2">Axon</location>
    </subcellularLocation>
</comment>
<dbReference type="GeneID" id="114252803"/>
<evidence type="ECO:0000313" key="19">
    <source>
        <dbReference type="Proteomes" id="UP000504629"/>
    </source>
</evidence>
<dbReference type="CDD" id="cd16463">
    <property type="entry name" value="RING-H2_PHR"/>
    <property type="match status" value="1"/>
</dbReference>
<feature type="repeat" description="RCC1" evidence="15">
    <location>
        <begin position="845"/>
        <end position="893"/>
    </location>
</feature>
<keyword evidence="11" id="KW-0862">Zinc</keyword>
<evidence type="ECO:0000256" key="12">
    <source>
        <dbReference type="ARBA" id="ARBA00023273"/>
    </source>
</evidence>
<evidence type="ECO:0000256" key="7">
    <source>
        <dbReference type="ARBA" id="ARBA00022723"/>
    </source>
</evidence>
<evidence type="ECO:0000256" key="9">
    <source>
        <dbReference type="ARBA" id="ARBA00022771"/>
    </source>
</evidence>
<dbReference type="GO" id="GO:0007411">
    <property type="term" value="P:axon guidance"/>
    <property type="evidence" value="ECO:0007669"/>
    <property type="project" value="TreeGrafter"/>
</dbReference>
<keyword evidence="12" id="KW-0966">Cell projection</keyword>
<dbReference type="InterPro" id="IPR001841">
    <property type="entry name" value="Znf_RING"/>
</dbReference>
<dbReference type="PANTHER" id="PTHR45943:SF1">
    <property type="entry name" value="E3 UBIQUITIN-PROTEIN LIGASE MYCBP2"/>
    <property type="match status" value="1"/>
</dbReference>
<dbReference type="SMART" id="SM01337">
    <property type="entry name" value="APC10"/>
    <property type="match status" value="1"/>
</dbReference>
<dbReference type="InterPro" id="IPR012983">
    <property type="entry name" value="PHR"/>
</dbReference>
<evidence type="ECO:0000313" key="20">
    <source>
        <dbReference type="RefSeq" id="XP_028043250.1"/>
    </source>
</evidence>
<evidence type="ECO:0000256" key="8">
    <source>
        <dbReference type="ARBA" id="ARBA00022737"/>
    </source>
</evidence>
<evidence type="ECO:0000256" key="3">
    <source>
        <dbReference type="ARBA" id="ARBA00004906"/>
    </source>
</evidence>
<feature type="region of interest" description="Disordered" evidence="16">
    <location>
        <begin position="767"/>
        <end position="804"/>
    </location>
</feature>
<dbReference type="Gene3D" id="2.60.120.820">
    <property type="entry name" value="PHR domain"/>
    <property type="match status" value="2"/>
</dbReference>